<name>A0A7W9IN68_9ACTN</name>
<organism evidence="1 2">
    <name type="scientific">Streptosporangium becharense</name>
    <dbReference type="NCBI Taxonomy" id="1816182"/>
    <lineage>
        <taxon>Bacteria</taxon>
        <taxon>Bacillati</taxon>
        <taxon>Actinomycetota</taxon>
        <taxon>Actinomycetes</taxon>
        <taxon>Streptosporangiales</taxon>
        <taxon>Streptosporangiaceae</taxon>
        <taxon>Streptosporangium</taxon>
    </lineage>
</organism>
<accession>A0A7W9IN68</accession>
<sequence length="73" mass="8177">MPHRFLPLAVPRSAGGWRARLALLAAPDPLPPVDPVTEATLITHRAVVDRLPVADGLAAIRRRTAARRRWWPW</sequence>
<gene>
    <name evidence="1" type="ORF">F4562_006952</name>
</gene>
<evidence type="ECO:0000313" key="1">
    <source>
        <dbReference type="EMBL" id="MBB5823803.1"/>
    </source>
</evidence>
<comment type="caution">
    <text evidence="1">The sequence shown here is derived from an EMBL/GenBank/DDBJ whole genome shotgun (WGS) entry which is preliminary data.</text>
</comment>
<keyword evidence="2" id="KW-1185">Reference proteome</keyword>
<dbReference type="RefSeq" id="WP_184538011.1">
    <property type="nucleotide sequence ID" value="NZ_JACHMP010000002.1"/>
</dbReference>
<evidence type="ECO:0000313" key="2">
    <source>
        <dbReference type="Proteomes" id="UP000540685"/>
    </source>
</evidence>
<protein>
    <submittedName>
        <fullName evidence="1">Uncharacterized protein</fullName>
    </submittedName>
</protein>
<proteinExistence type="predicted"/>
<dbReference type="Proteomes" id="UP000540685">
    <property type="component" value="Unassembled WGS sequence"/>
</dbReference>
<dbReference type="AlphaFoldDB" id="A0A7W9IN68"/>
<dbReference type="EMBL" id="JACHMP010000002">
    <property type="protein sequence ID" value="MBB5823803.1"/>
    <property type="molecule type" value="Genomic_DNA"/>
</dbReference>
<reference evidence="1 2" key="1">
    <citation type="submission" date="2020-08" db="EMBL/GenBank/DDBJ databases">
        <title>Sequencing the genomes of 1000 actinobacteria strains.</title>
        <authorList>
            <person name="Klenk H.-P."/>
        </authorList>
    </citation>
    <scope>NUCLEOTIDE SEQUENCE [LARGE SCALE GENOMIC DNA]</scope>
    <source>
        <strain evidence="1 2">DSM 46887</strain>
    </source>
</reference>